<keyword evidence="2" id="KW-0067">ATP-binding</keyword>
<gene>
    <name evidence="5" type="ORF">BCR33DRAFT_718543</name>
</gene>
<organism evidence="5 6">
    <name type="scientific">Rhizoclosmatium globosum</name>
    <dbReference type="NCBI Taxonomy" id="329046"/>
    <lineage>
        <taxon>Eukaryota</taxon>
        <taxon>Fungi</taxon>
        <taxon>Fungi incertae sedis</taxon>
        <taxon>Chytridiomycota</taxon>
        <taxon>Chytridiomycota incertae sedis</taxon>
        <taxon>Chytridiomycetes</taxon>
        <taxon>Chytridiales</taxon>
        <taxon>Chytriomycetaceae</taxon>
        <taxon>Rhizoclosmatium</taxon>
    </lineage>
</organism>
<dbReference type="SUPFAM" id="SSF55073">
    <property type="entry name" value="Nucleotide cyclase"/>
    <property type="match status" value="2"/>
</dbReference>
<protein>
    <recommendedName>
        <fullName evidence="4">Guanylate cyclase domain-containing protein</fullName>
    </recommendedName>
</protein>
<name>A0A1Y2C4Q8_9FUNG</name>
<feature type="transmembrane region" description="Helical" evidence="3">
    <location>
        <begin position="1347"/>
        <end position="1365"/>
    </location>
</feature>
<dbReference type="GO" id="GO:0009190">
    <property type="term" value="P:cyclic nucleotide biosynthetic process"/>
    <property type="evidence" value="ECO:0007669"/>
    <property type="project" value="InterPro"/>
</dbReference>
<keyword evidence="1" id="KW-0547">Nucleotide-binding</keyword>
<sequence>MKTSRFVARYIRDASRNRAKRTKIMDLLEKDQPFDEETVGAVALIDISGFTALTSTLLRVSDANKQQIIDIISYYGGDVIKFLGDALLIVFEAKSGSTTDLRYTTRRALICCTEVLIKGKTKSVSANTNGATKKKTFEVDEDLLDLHIGLSAGSFHHVIVGVAGQRCDYFVHGPPLGEIGGALDNARPECSRSLELPESIYSQIKIRKYETKGGSQTCEFKSLEVLQTQLSLLEPARLDFLEDNRRKASGADYTPTTESQDLVDEIKQSMLLNQSLVHKVKNLQNSSRLGVLQGYDLSSKHTITSATSSVSPGQMNTSASVDDDELITTNKYGPSSEYRRVTIMFIKFRFSYTKMRAHQLFSVLIKGLMPYDGVTQQFSVDDKGQSFFAVFGLPPWSHENNAVFAVRAAITVSDMLKSQGLTPFTIGLSTGDLLFSHMGSTIRSEAGLLGDVVNVAARLMIFNKAEGYNIFCDYDTHEATSELYQHAEIGLHMLKGKLEPVSIWAIKNSKSGVDNLKINHKDKRNFGYAEEKAKVNSIFSKWIQDKQQAVLIVEGPSGMGKTSLLESAMSSMSKNDAKIIVIRGSEIERMNALYPIKNLMRSVYQIFGKLNEADKAAMTRLNAPEIPFEADPSGNFPQITIEVDPASPVPPAKSIHLTADTPVEKKKSQKKALRKQPLNASMISIDESIESTRNFILACGENPDLVAVLSPVMDWIGDQETSTTRAMDPEERKTLLSAMIVKIMKAMTDAVKIAILCDDLQFMDSTTLDLLCTIIKTTSKTLYFLFSRPFTIYKLTAVQNLQTLPSTTHIALNGLSLLDTQKMLVWKFRDLGATSIDKEFLRVIHSRSSGSPFFLDKLADTLLATLPRAIACDDKGVVSTSTDIDYQEILAINVESAILVTFDQLDHHFQELLRVASISAVIDGNYPADDLIQMAESLDMFSFLTPAADDPHNSPTNRTKYKYCFTHMLSEIHRRIAKYLEDQLNSENRACVLPSIAFHYSNTSEQDKMYVYFEMLGLECVDRFQFQEGISALARLIHMYEAEKKNESSTQMRPIRQAAWYSALAYAESGKKLVQNARKNALKAMTLIEATWPETEAQYNDKLKENSRKQNMLWLKSFGGRRAIGEANPEKDRIMFRCLSVLHTLASLDPTLPPKDLPLANLSYLNLSIGHGQQYRPEFVDGCLKSAEWHWLANNKYLSNIYLQQGKKLSNNLVDYESFLYSPGAYQFIKAIFAKKRKDMSTYHLTQVFIATTLMTLGKLEDSYNAAVENCREVESNDLHVMTLFYAVSMEMSSVFLDKADDAAKYSSLIMSKSDYVATPLTKVFLGSTFQDMINAGMALMTAGQHFPMQLFGYCAIFPFLYFTIVKDADAKKIQTLIETLNVGVGIAKKLWMVPCVEGAASFRMYLAGQLLLQGKADIAMSVLAKACQGTILKTMPFIQGLHLAVLARFTTNEPQKQKYTESASLVLSQSGMNGLLEWAKGGEYGFK</sequence>
<accession>A0A1Y2C4Q8</accession>
<dbReference type="SMART" id="SM00382">
    <property type="entry name" value="AAA"/>
    <property type="match status" value="1"/>
</dbReference>
<proteinExistence type="predicted"/>
<dbReference type="GO" id="GO:0005524">
    <property type="term" value="F:ATP binding"/>
    <property type="evidence" value="ECO:0007669"/>
    <property type="project" value="UniProtKB-KW"/>
</dbReference>
<evidence type="ECO:0000259" key="4">
    <source>
        <dbReference type="PROSITE" id="PS50125"/>
    </source>
</evidence>
<keyword evidence="6" id="KW-1185">Reference proteome</keyword>
<keyword evidence="3" id="KW-0472">Membrane</keyword>
<evidence type="ECO:0000256" key="2">
    <source>
        <dbReference type="ARBA" id="ARBA00022840"/>
    </source>
</evidence>
<dbReference type="Proteomes" id="UP000193642">
    <property type="component" value="Unassembled WGS sequence"/>
</dbReference>
<dbReference type="PANTHER" id="PTHR16305:SF28">
    <property type="entry name" value="GUANYLATE CYCLASE DOMAIN-CONTAINING PROTEIN"/>
    <property type="match status" value="1"/>
</dbReference>
<dbReference type="InterPro" id="IPR001054">
    <property type="entry name" value="A/G_cyclase"/>
</dbReference>
<dbReference type="InterPro" id="IPR027417">
    <property type="entry name" value="P-loop_NTPase"/>
</dbReference>
<keyword evidence="3" id="KW-0812">Transmembrane</keyword>
<dbReference type="GO" id="GO:0004016">
    <property type="term" value="F:adenylate cyclase activity"/>
    <property type="evidence" value="ECO:0007669"/>
    <property type="project" value="TreeGrafter"/>
</dbReference>
<dbReference type="PROSITE" id="PS50125">
    <property type="entry name" value="GUANYLATE_CYCLASE_2"/>
    <property type="match status" value="1"/>
</dbReference>
<dbReference type="STRING" id="329046.A0A1Y2C4Q8"/>
<reference evidence="5 6" key="1">
    <citation type="submission" date="2016-07" db="EMBL/GenBank/DDBJ databases">
        <title>Pervasive Adenine N6-methylation of Active Genes in Fungi.</title>
        <authorList>
            <consortium name="DOE Joint Genome Institute"/>
            <person name="Mondo S.J."/>
            <person name="Dannebaum R.O."/>
            <person name="Kuo R.C."/>
            <person name="Labutti K."/>
            <person name="Haridas S."/>
            <person name="Kuo A."/>
            <person name="Salamov A."/>
            <person name="Ahrendt S.R."/>
            <person name="Lipzen A."/>
            <person name="Sullivan W."/>
            <person name="Andreopoulos W.B."/>
            <person name="Clum A."/>
            <person name="Lindquist E."/>
            <person name="Daum C."/>
            <person name="Ramamoorthy G.K."/>
            <person name="Gryganskyi A."/>
            <person name="Culley D."/>
            <person name="Magnuson J.K."/>
            <person name="James T.Y."/>
            <person name="O'Malley M.A."/>
            <person name="Stajich J.E."/>
            <person name="Spatafora J.W."/>
            <person name="Visel A."/>
            <person name="Grigoriev I.V."/>
        </authorList>
    </citation>
    <scope>NUCLEOTIDE SEQUENCE [LARGE SCALE GENOMIC DNA]</scope>
    <source>
        <strain evidence="5 6">JEL800</strain>
    </source>
</reference>
<dbReference type="Gene3D" id="3.40.50.300">
    <property type="entry name" value="P-loop containing nucleotide triphosphate hydrolases"/>
    <property type="match status" value="1"/>
</dbReference>
<keyword evidence="3" id="KW-1133">Transmembrane helix</keyword>
<dbReference type="GO" id="GO:0005737">
    <property type="term" value="C:cytoplasm"/>
    <property type="evidence" value="ECO:0007669"/>
    <property type="project" value="TreeGrafter"/>
</dbReference>
<dbReference type="SUPFAM" id="SSF52540">
    <property type="entry name" value="P-loop containing nucleoside triphosphate hydrolases"/>
    <property type="match status" value="1"/>
</dbReference>
<dbReference type="InterPro" id="IPR029787">
    <property type="entry name" value="Nucleotide_cyclase"/>
</dbReference>
<dbReference type="Pfam" id="PF13191">
    <property type="entry name" value="AAA_16"/>
    <property type="match status" value="1"/>
</dbReference>
<dbReference type="GO" id="GO:0035556">
    <property type="term" value="P:intracellular signal transduction"/>
    <property type="evidence" value="ECO:0007669"/>
    <property type="project" value="InterPro"/>
</dbReference>
<dbReference type="OrthoDB" id="2158101at2759"/>
<dbReference type="InterPro" id="IPR003593">
    <property type="entry name" value="AAA+_ATPase"/>
</dbReference>
<dbReference type="CDD" id="cd07302">
    <property type="entry name" value="CHD"/>
    <property type="match status" value="1"/>
</dbReference>
<dbReference type="Gene3D" id="3.30.70.1230">
    <property type="entry name" value="Nucleotide cyclase"/>
    <property type="match status" value="2"/>
</dbReference>
<comment type="caution">
    <text evidence="5">The sequence shown here is derived from an EMBL/GenBank/DDBJ whole genome shotgun (WGS) entry which is preliminary data.</text>
</comment>
<dbReference type="InterPro" id="IPR041664">
    <property type="entry name" value="AAA_16"/>
</dbReference>
<feature type="domain" description="Guanylate cyclase" evidence="4">
    <location>
        <begin position="380"/>
        <end position="460"/>
    </location>
</feature>
<dbReference type="PANTHER" id="PTHR16305">
    <property type="entry name" value="TESTICULAR SOLUBLE ADENYLYL CYCLASE"/>
    <property type="match status" value="1"/>
</dbReference>
<evidence type="ECO:0000313" key="6">
    <source>
        <dbReference type="Proteomes" id="UP000193642"/>
    </source>
</evidence>
<evidence type="ECO:0000256" key="3">
    <source>
        <dbReference type="SAM" id="Phobius"/>
    </source>
</evidence>
<dbReference type="EMBL" id="MCGO01000030">
    <property type="protein sequence ID" value="ORY41877.1"/>
    <property type="molecule type" value="Genomic_DNA"/>
</dbReference>
<evidence type="ECO:0000313" key="5">
    <source>
        <dbReference type="EMBL" id="ORY41877.1"/>
    </source>
</evidence>
<evidence type="ECO:0000256" key="1">
    <source>
        <dbReference type="ARBA" id="ARBA00022741"/>
    </source>
</evidence>